<evidence type="ECO:0000259" key="10">
    <source>
        <dbReference type="PROSITE" id="PS51635"/>
    </source>
</evidence>
<dbReference type="Pfam" id="PF13855">
    <property type="entry name" value="LRR_8"/>
    <property type="match status" value="1"/>
</dbReference>
<evidence type="ECO:0000256" key="1">
    <source>
        <dbReference type="ARBA" id="ARBA00004430"/>
    </source>
</evidence>
<dbReference type="Pfam" id="PF01734">
    <property type="entry name" value="Patatin"/>
    <property type="match status" value="1"/>
</dbReference>
<keyword evidence="12" id="KW-1185">Reference proteome</keyword>
<feature type="active site" description="Nucleophile" evidence="7">
    <location>
        <position position="932"/>
    </location>
</feature>
<keyword evidence="3" id="KW-0677">Repeat</keyword>
<feature type="compositionally biased region" description="Basic and acidic residues" evidence="9">
    <location>
        <begin position="1413"/>
        <end position="1436"/>
    </location>
</feature>
<comment type="caution">
    <text evidence="11">The sequence shown here is derived from an EMBL/GenBank/DDBJ whole genome shotgun (WGS) entry which is preliminary data.</text>
</comment>
<dbReference type="SUPFAM" id="SSF48371">
    <property type="entry name" value="ARM repeat"/>
    <property type="match status" value="1"/>
</dbReference>
<organism evidence="11 12">
    <name type="scientific">Edaphochlamys debaryana</name>
    <dbReference type="NCBI Taxonomy" id="47281"/>
    <lineage>
        <taxon>Eukaryota</taxon>
        <taxon>Viridiplantae</taxon>
        <taxon>Chlorophyta</taxon>
        <taxon>core chlorophytes</taxon>
        <taxon>Chlorophyceae</taxon>
        <taxon>CS clade</taxon>
        <taxon>Chlamydomonadales</taxon>
        <taxon>Chlamydomonadales incertae sedis</taxon>
        <taxon>Edaphochlamys</taxon>
    </lineage>
</organism>
<dbReference type="InterPro" id="IPR011989">
    <property type="entry name" value="ARM-like"/>
</dbReference>
<evidence type="ECO:0000256" key="8">
    <source>
        <dbReference type="RuleBase" id="RU361262"/>
    </source>
</evidence>
<dbReference type="GO" id="GO:0004620">
    <property type="term" value="F:phospholipase activity"/>
    <property type="evidence" value="ECO:0007669"/>
    <property type="project" value="InterPro"/>
</dbReference>
<accession>A0A835Y7T7</accession>
<keyword evidence="4 7" id="KW-0378">Hydrolase</keyword>
<evidence type="ECO:0000313" key="11">
    <source>
        <dbReference type="EMBL" id="KAG2497865.1"/>
    </source>
</evidence>
<dbReference type="OrthoDB" id="630895at2759"/>
<feature type="short sequence motif" description="GXGXXG" evidence="7">
    <location>
        <begin position="898"/>
        <end position="903"/>
    </location>
</feature>
<feature type="compositionally biased region" description="Low complexity" evidence="9">
    <location>
        <begin position="1495"/>
        <end position="1504"/>
    </location>
</feature>
<dbReference type="GO" id="GO:0006631">
    <property type="term" value="P:fatty acid metabolic process"/>
    <property type="evidence" value="ECO:0007669"/>
    <property type="project" value="TreeGrafter"/>
</dbReference>
<dbReference type="EC" id="3.1.1.-" evidence="8"/>
<dbReference type="EMBL" id="JAEHOE010000012">
    <property type="protein sequence ID" value="KAG2497865.1"/>
    <property type="molecule type" value="Genomic_DNA"/>
</dbReference>
<keyword evidence="6 7" id="KW-0443">Lipid metabolism</keyword>
<evidence type="ECO:0000256" key="9">
    <source>
        <dbReference type="SAM" id="MobiDB-lite"/>
    </source>
</evidence>
<feature type="compositionally biased region" description="Low complexity" evidence="9">
    <location>
        <begin position="658"/>
        <end position="671"/>
    </location>
</feature>
<keyword evidence="2" id="KW-0433">Leucine-rich repeat</keyword>
<feature type="compositionally biased region" description="Gly residues" evidence="9">
    <location>
        <begin position="1555"/>
        <end position="1568"/>
    </location>
</feature>
<evidence type="ECO:0000313" key="12">
    <source>
        <dbReference type="Proteomes" id="UP000612055"/>
    </source>
</evidence>
<dbReference type="GO" id="GO:0005930">
    <property type="term" value="C:axoneme"/>
    <property type="evidence" value="ECO:0007669"/>
    <property type="project" value="UniProtKB-SubCell"/>
</dbReference>
<feature type="compositionally biased region" description="Low complexity" evidence="9">
    <location>
        <begin position="1739"/>
        <end position="1749"/>
    </location>
</feature>
<evidence type="ECO:0000256" key="3">
    <source>
        <dbReference type="ARBA" id="ARBA00022737"/>
    </source>
</evidence>
<feature type="active site" description="Proton acceptor" evidence="7">
    <location>
        <position position="1135"/>
    </location>
</feature>
<feature type="compositionally biased region" description="Low complexity" evidence="9">
    <location>
        <begin position="627"/>
        <end position="649"/>
    </location>
</feature>
<keyword evidence="5 7" id="KW-0442">Lipid degradation</keyword>
<evidence type="ECO:0000256" key="5">
    <source>
        <dbReference type="ARBA" id="ARBA00022963"/>
    </source>
</evidence>
<feature type="compositionally biased region" description="Low complexity" evidence="9">
    <location>
        <begin position="1628"/>
        <end position="1650"/>
    </location>
</feature>
<dbReference type="PANTHER" id="PTHR24185:SF1">
    <property type="entry name" value="CALCIUM-INDEPENDENT PHOSPHOLIPASE A2-GAMMA"/>
    <property type="match status" value="1"/>
</dbReference>
<feature type="region of interest" description="Disordered" evidence="9">
    <location>
        <begin position="708"/>
        <end position="732"/>
    </location>
</feature>
<dbReference type="PANTHER" id="PTHR24185">
    <property type="entry name" value="CALCIUM-INDEPENDENT PHOSPHOLIPASE A2-GAMMA"/>
    <property type="match status" value="1"/>
</dbReference>
<evidence type="ECO:0000256" key="6">
    <source>
        <dbReference type="ARBA" id="ARBA00023098"/>
    </source>
</evidence>
<proteinExistence type="inferred from homology"/>
<dbReference type="Gene3D" id="3.80.10.10">
    <property type="entry name" value="Ribonuclease Inhibitor"/>
    <property type="match status" value="1"/>
</dbReference>
<reference evidence="11" key="1">
    <citation type="journal article" date="2020" name="bioRxiv">
        <title>Comparative genomics of Chlamydomonas.</title>
        <authorList>
            <person name="Craig R.J."/>
            <person name="Hasan A.R."/>
            <person name="Ness R.W."/>
            <person name="Keightley P.D."/>
        </authorList>
    </citation>
    <scope>NUCLEOTIDE SEQUENCE</scope>
    <source>
        <strain evidence="11">CCAP 11/70</strain>
    </source>
</reference>
<feature type="domain" description="PNPLA" evidence="10">
    <location>
        <begin position="894"/>
        <end position="1148"/>
    </location>
</feature>
<dbReference type="GO" id="GO:0016020">
    <property type="term" value="C:membrane"/>
    <property type="evidence" value="ECO:0007669"/>
    <property type="project" value="TreeGrafter"/>
</dbReference>
<feature type="region of interest" description="Disordered" evidence="9">
    <location>
        <begin position="1981"/>
        <end position="2026"/>
    </location>
</feature>
<dbReference type="Gene3D" id="1.25.10.10">
    <property type="entry name" value="Leucine-rich Repeat Variant"/>
    <property type="match status" value="1"/>
</dbReference>
<comment type="domain">
    <text evidence="8">The nitrogen atoms of the two glycine residues in the GGXR motif define the oxyanion hole, and stabilize the oxyanion that forms during the nucleophilic attack by the catalytic serine during substrate cleavage.</text>
</comment>
<feature type="compositionally biased region" description="Low complexity" evidence="9">
    <location>
        <begin position="753"/>
        <end position="766"/>
    </location>
</feature>
<feature type="short sequence motif" description="GXSXG" evidence="7">
    <location>
        <begin position="930"/>
        <end position="934"/>
    </location>
</feature>
<gene>
    <name evidence="11" type="ORF">HYH03_004131</name>
</gene>
<dbReference type="InterPro" id="IPR016024">
    <property type="entry name" value="ARM-type_fold"/>
</dbReference>
<feature type="compositionally biased region" description="Low complexity" evidence="9">
    <location>
        <begin position="1767"/>
        <end position="1783"/>
    </location>
</feature>
<dbReference type="InterPro" id="IPR001611">
    <property type="entry name" value="Leu-rich_rpt"/>
</dbReference>
<feature type="region of interest" description="Disordered" evidence="9">
    <location>
        <begin position="1617"/>
        <end position="1685"/>
    </location>
</feature>
<feature type="compositionally biased region" description="Low complexity" evidence="9">
    <location>
        <begin position="1672"/>
        <end position="1683"/>
    </location>
</feature>
<dbReference type="SUPFAM" id="SSF52058">
    <property type="entry name" value="L domain-like"/>
    <property type="match status" value="1"/>
</dbReference>
<dbReference type="CDD" id="cd07211">
    <property type="entry name" value="Pat_PNPLA8"/>
    <property type="match status" value="1"/>
</dbReference>
<evidence type="ECO:0000256" key="2">
    <source>
        <dbReference type="ARBA" id="ARBA00022614"/>
    </source>
</evidence>
<feature type="compositionally biased region" description="Polar residues" evidence="9">
    <location>
        <begin position="1750"/>
        <end position="1766"/>
    </location>
</feature>
<feature type="compositionally biased region" description="Polar residues" evidence="9">
    <location>
        <begin position="1544"/>
        <end position="1553"/>
    </location>
</feature>
<feature type="region of interest" description="Disordered" evidence="9">
    <location>
        <begin position="468"/>
        <end position="490"/>
    </location>
</feature>
<feature type="short sequence motif" description="DGA/G" evidence="7">
    <location>
        <begin position="1135"/>
        <end position="1137"/>
    </location>
</feature>
<feature type="compositionally biased region" description="Low complexity" evidence="9">
    <location>
        <begin position="1698"/>
        <end position="1726"/>
    </location>
</feature>
<feature type="region of interest" description="Disordered" evidence="9">
    <location>
        <begin position="753"/>
        <end position="845"/>
    </location>
</feature>
<evidence type="ECO:0000256" key="4">
    <source>
        <dbReference type="ARBA" id="ARBA00022801"/>
    </source>
</evidence>
<dbReference type="InterPro" id="IPR003591">
    <property type="entry name" value="Leu-rich_rpt_typical-subtyp"/>
</dbReference>
<dbReference type="InterPro" id="IPR032675">
    <property type="entry name" value="LRR_dom_sf"/>
</dbReference>
<dbReference type="InterPro" id="IPR016035">
    <property type="entry name" value="Acyl_Trfase/lysoPLipase"/>
</dbReference>
<feature type="region of interest" description="Disordered" evidence="9">
    <location>
        <begin position="627"/>
        <end position="681"/>
    </location>
</feature>
<dbReference type="Gene3D" id="3.40.1090.10">
    <property type="entry name" value="Cytosolic phospholipase A2 catalytic domain"/>
    <property type="match status" value="1"/>
</dbReference>
<feature type="compositionally biased region" description="Low complexity" evidence="9">
    <location>
        <begin position="830"/>
        <end position="839"/>
    </location>
</feature>
<feature type="compositionally biased region" description="Low complexity" evidence="9">
    <location>
        <begin position="1452"/>
        <end position="1470"/>
    </location>
</feature>
<name>A0A835Y7T7_9CHLO</name>
<dbReference type="InterPro" id="IPR002641">
    <property type="entry name" value="PNPLA_dom"/>
</dbReference>
<feature type="compositionally biased region" description="Polar residues" evidence="9">
    <location>
        <begin position="804"/>
        <end position="814"/>
    </location>
</feature>
<feature type="region of interest" description="Disordered" evidence="9">
    <location>
        <begin position="1698"/>
        <end position="1786"/>
    </location>
</feature>
<comment type="similarity">
    <text evidence="8">Belongs to the patatin family.</text>
</comment>
<feature type="compositionally biased region" description="Low complexity" evidence="9">
    <location>
        <begin position="1529"/>
        <end position="1543"/>
    </location>
</feature>
<sequence>MFSRRVFGGQPDSFKLVLEYGRDSPEQQQGVHAAAVRLPIALATVEFEFNSDEAEDAVLARFTQAKSRVAFDRLEERVVLKLKPRASPLAGVSAKLSVAALSPALRCLQVVRTSSTGNAPEALLTALLKHCDLAGVWKLRGADGFGNFWCSCCEVRSWRSLANLNLSACGLASLPAAVGSLAPLRILRLSHNRLTSLPPELSALSVLEVLAADHNQLTALPAELRRCSSLRHLELENNRLAAPVLDLRALSNLVSLQLYGNPLEYLPELSPASALRSLSLANVRIMADAPYTRWEVEVAATSWSRGHKLAPLFQLTFRRSSCQHPLLAGALGRISEDRASCELIAREETAIAQLVLMALSEQPVVAEQACRTLGALAGLGLATARKLLAHDVLSTVTTLLRSPRPASKLCGLQLLSSLAANAEAAVSAELLTPEVLGLLHACVQGPGRGSAQGAATAVVASLTAPGPPGTPAVAPPNFNRPSAGAATSTAAATAAASSSSGGARSQPSSAAAPAALSIAGSAADSVAVQVAALTALANLAFSRDNKLKIRAAEGLLGLLVELATTPTAPPPGLEAADGSAWAGADGLGTAGVSGGGASAGGAMGQAAGAVGGLRSLSPPGTARAAAAAAVGGPVRGASPPRPGATTPNGISGGGGGPAAAAAGSRPTSTPSGPTPPASMTLPLRAAGERYSDTGAGAGGGGGGAAAFAAMVGSPPGPGPHFTHHSFSGTPSSGGQLLIASAAGAANAPAASSAAAAAGQRRPSQSSRPVLHYSASASAHSGGGAPSGGGAAATAAAAAGRTLSPGRSTGVWSPTSPAAGSAVAEGGGAGPASAAGGLPPQIALAPPRPVPQAAALRDQPRLLAIKVLAILGENEQVARAVGVPPIGPRRGLRVLALDGGGMRGLALVTIMRHIERRTGRPLHTLFDLVVGTSTGAIVAVGLGVFHFSLDQCESIYTGLGHKVFNQAAAVPGAPTPREELMAAAQAQAAAAAGGTSATAAASAGGWRDSLFRVVKGTSTNLRVAVYGFKHDASTFEELLKQMCDIRKLGCTSNQLIDAAALGGPKVAAVATLVSLCPVTPFLFTTYELPPESEAAAAAMRCLPASSRHLIWQAVRASSAAPYYLDDFVCGEDRYQDGAATANNPAILALQQARLLWPGARLEALVSIGCGAAPTVRRERGAHAVLDTGAVLVDAATSPDRADEALSTLLPLVPGARYFRFQPVHERCAMELDDVNPSHWAALQAAVDEYCVAHSARMDELADLLTSGLDEPDADLDELEGLDEHGQHAAEEDPFEGPQGLGPDGAPLPRVPRIRLGNKRGLVLVEAPCLPAGCATVPAAVAAAAAASGRELPDPSSAAAALSGCVGRLVVEAELSDFLASHPQCVRRCDLAATADDAALSASLVAAHTRWLEEEQRRQDEAAEQQRRAIEAEARQEPADDVAIDDVDDDADAASDVSAPHDAGQPQPQPQQDEGKQAAGTQGREAQQSGGGGGPVVGAAEEVAAQSLPDSVARSSASEIVGPRTAGGAGSSSALAALVSPRSSSFRTWSATPGRNASGGGAGAGGGAAEGGVVSAAAAAAAAGASGVADAAVEAAAVAAASPPPASLFDYFFGSSTTARQGTAAGSKPPGGTVTAAAAPPATATSASAGPVRTLVAEAMENREPSLGPPSPRAAAAAAAAEAAAPLALHRPSSLLSASFSLPVRSPSSSTGGGTPSASPAPGNAAAPREPPLPPGPSTTPPSASGPAAGTDNRNPKPNGTNPNAPAQTANTTSGSGTRAGAGADADGDVPPVFPAMLLGALLQDLGERAGLLHLGLTVVPEGEAGAEGGALVASWRREVEAVVEPGPDADRVLRELGLQPGPSAPSLSALFAATRGAPLEAASGCRAFRLLARTEVWHAGQPLVTLLLQAWRPATLLRPSDLSPLGPQLSGLVLTTSAPLPPALVGALLRAGARAVLAPSAPATALRPAALSLRSSGGSRESISFGGAALPPPLPPSSVSTHPSGMAAGVKRGSGAGGGEAEGRGGDGLGPFLRAVVDALAEGETVFGALGAAEGRYAELRGCVTFHHM</sequence>
<dbReference type="InterPro" id="IPR045217">
    <property type="entry name" value="PNPLA8-like"/>
</dbReference>
<comment type="subcellular location">
    <subcellularLocation>
        <location evidence="1">Cytoplasm</location>
        <location evidence="1">Cytoskeleton</location>
        <location evidence="1">Cilium axoneme</location>
    </subcellularLocation>
</comment>
<evidence type="ECO:0000256" key="7">
    <source>
        <dbReference type="PROSITE-ProRule" id="PRU01161"/>
    </source>
</evidence>
<feature type="compositionally biased region" description="Pro residues" evidence="9">
    <location>
        <begin position="1727"/>
        <end position="1738"/>
    </location>
</feature>
<dbReference type="Proteomes" id="UP000612055">
    <property type="component" value="Unassembled WGS sequence"/>
</dbReference>
<feature type="region of interest" description="Disordered" evidence="9">
    <location>
        <begin position="1413"/>
        <end position="1568"/>
    </location>
</feature>
<dbReference type="GO" id="GO:0016042">
    <property type="term" value="P:lipid catabolic process"/>
    <property type="evidence" value="ECO:0007669"/>
    <property type="project" value="UniProtKB-UniRule"/>
</dbReference>
<dbReference type="SMART" id="SM00369">
    <property type="entry name" value="LRR_TYP"/>
    <property type="match status" value="3"/>
</dbReference>
<dbReference type="PROSITE" id="PS51450">
    <property type="entry name" value="LRR"/>
    <property type="match status" value="1"/>
</dbReference>
<dbReference type="PROSITE" id="PS51635">
    <property type="entry name" value="PNPLA"/>
    <property type="match status" value="1"/>
</dbReference>
<protein>
    <recommendedName>
        <fullName evidence="8">Patatin</fullName>
        <ecNumber evidence="8">3.1.1.-</ecNumber>
    </recommendedName>
</protein>
<comment type="function">
    <text evidence="8">Lipolytic acyl hydrolase (LAH).</text>
</comment>
<feature type="compositionally biased region" description="Gly residues" evidence="9">
    <location>
        <begin position="780"/>
        <end position="790"/>
    </location>
</feature>
<feature type="compositionally biased region" description="Acidic residues" evidence="9">
    <location>
        <begin position="1437"/>
        <end position="1451"/>
    </location>
</feature>
<dbReference type="SUPFAM" id="SSF52151">
    <property type="entry name" value="FabD/lysophospholipase-like"/>
    <property type="match status" value="1"/>
</dbReference>
<feature type="compositionally biased region" description="Low complexity" evidence="9">
    <location>
        <begin position="475"/>
        <end position="490"/>
    </location>
</feature>